<name>A0AAN6Y254_9PEZI</name>
<organism evidence="2 3">
    <name type="scientific">Rhypophila decipiens</name>
    <dbReference type="NCBI Taxonomy" id="261697"/>
    <lineage>
        <taxon>Eukaryota</taxon>
        <taxon>Fungi</taxon>
        <taxon>Dikarya</taxon>
        <taxon>Ascomycota</taxon>
        <taxon>Pezizomycotina</taxon>
        <taxon>Sordariomycetes</taxon>
        <taxon>Sordariomycetidae</taxon>
        <taxon>Sordariales</taxon>
        <taxon>Naviculisporaceae</taxon>
        <taxon>Rhypophila</taxon>
    </lineage>
</organism>
<accession>A0AAN6Y254</accession>
<keyword evidence="3" id="KW-1185">Reference proteome</keyword>
<proteinExistence type="predicted"/>
<evidence type="ECO:0000313" key="3">
    <source>
        <dbReference type="Proteomes" id="UP001301769"/>
    </source>
</evidence>
<reference evidence="2" key="1">
    <citation type="journal article" date="2023" name="Mol. Phylogenet. Evol.">
        <title>Genome-scale phylogeny and comparative genomics of the fungal order Sordariales.</title>
        <authorList>
            <person name="Hensen N."/>
            <person name="Bonometti L."/>
            <person name="Westerberg I."/>
            <person name="Brannstrom I.O."/>
            <person name="Guillou S."/>
            <person name="Cros-Aarteil S."/>
            <person name="Calhoun S."/>
            <person name="Haridas S."/>
            <person name="Kuo A."/>
            <person name="Mondo S."/>
            <person name="Pangilinan J."/>
            <person name="Riley R."/>
            <person name="LaButti K."/>
            <person name="Andreopoulos B."/>
            <person name="Lipzen A."/>
            <person name="Chen C."/>
            <person name="Yan M."/>
            <person name="Daum C."/>
            <person name="Ng V."/>
            <person name="Clum A."/>
            <person name="Steindorff A."/>
            <person name="Ohm R.A."/>
            <person name="Martin F."/>
            <person name="Silar P."/>
            <person name="Natvig D.O."/>
            <person name="Lalanne C."/>
            <person name="Gautier V."/>
            <person name="Ament-Velasquez S.L."/>
            <person name="Kruys A."/>
            <person name="Hutchinson M.I."/>
            <person name="Powell A.J."/>
            <person name="Barry K."/>
            <person name="Miller A.N."/>
            <person name="Grigoriev I.V."/>
            <person name="Debuchy R."/>
            <person name="Gladieux P."/>
            <person name="Hiltunen Thoren M."/>
            <person name="Johannesson H."/>
        </authorList>
    </citation>
    <scope>NUCLEOTIDE SEQUENCE</scope>
    <source>
        <strain evidence="2">PSN293</strain>
    </source>
</reference>
<protein>
    <submittedName>
        <fullName evidence="2">Uncharacterized protein</fullName>
    </submittedName>
</protein>
<feature type="signal peptide" evidence="1">
    <location>
        <begin position="1"/>
        <end position="17"/>
    </location>
</feature>
<reference evidence="2" key="2">
    <citation type="submission" date="2023-05" db="EMBL/GenBank/DDBJ databases">
        <authorList>
            <consortium name="Lawrence Berkeley National Laboratory"/>
            <person name="Steindorff A."/>
            <person name="Hensen N."/>
            <person name="Bonometti L."/>
            <person name="Westerberg I."/>
            <person name="Brannstrom I.O."/>
            <person name="Guillou S."/>
            <person name="Cros-Aarteil S."/>
            <person name="Calhoun S."/>
            <person name="Haridas S."/>
            <person name="Kuo A."/>
            <person name="Mondo S."/>
            <person name="Pangilinan J."/>
            <person name="Riley R."/>
            <person name="Labutti K."/>
            <person name="Andreopoulos B."/>
            <person name="Lipzen A."/>
            <person name="Chen C."/>
            <person name="Yanf M."/>
            <person name="Daum C."/>
            <person name="Ng V."/>
            <person name="Clum A."/>
            <person name="Ohm R."/>
            <person name="Martin F."/>
            <person name="Silar P."/>
            <person name="Natvig D."/>
            <person name="Lalanne C."/>
            <person name="Gautier V."/>
            <person name="Ament-Velasquez S.L."/>
            <person name="Kruys A."/>
            <person name="Hutchinson M.I."/>
            <person name="Powell A.J."/>
            <person name="Barry K."/>
            <person name="Miller A.N."/>
            <person name="Grigoriev I.V."/>
            <person name="Debuchy R."/>
            <person name="Gladieux P."/>
            <person name="Thoren M.H."/>
            <person name="Johannesson H."/>
        </authorList>
    </citation>
    <scope>NUCLEOTIDE SEQUENCE</scope>
    <source>
        <strain evidence="2">PSN293</strain>
    </source>
</reference>
<dbReference type="AlphaFoldDB" id="A0AAN6Y254"/>
<evidence type="ECO:0000313" key="2">
    <source>
        <dbReference type="EMBL" id="KAK4209956.1"/>
    </source>
</evidence>
<dbReference type="Proteomes" id="UP001301769">
    <property type="component" value="Unassembled WGS sequence"/>
</dbReference>
<sequence length="93" mass="10172">MLHKYILTVFLATMATAAPSNPNENPVEDAVLDKRCTNWKAKGGDCDKDWGGNCYNACVREGLDKGCKKGDISSDIVRGCWNPLQSKCSCHCC</sequence>
<feature type="chain" id="PRO_5042863782" evidence="1">
    <location>
        <begin position="18"/>
        <end position="93"/>
    </location>
</feature>
<dbReference type="EMBL" id="MU858189">
    <property type="protein sequence ID" value="KAK4209956.1"/>
    <property type="molecule type" value="Genomic_DNA"/>
</dbReference>
<evidence type="ECO:0000256" key="1">
    <source>
        <dbReference type="SAM" id="SignalP"/>
    </source>
</evidence>
<gene>
    <name evidence="2" type="ORF">QBC37DRAFT_377548</name>
</gene>
<keyword evidence="1" id="KW-0732">Signal</keyword>
<comment type="caution">
    <text evidence="2">The sequence shown here is derived from an EMBL/GenBank/DDBJ whole genome shotgun (WGS) entry which is preliminary data.</text>
</comment>